<comment type="caution">
    <text evidence="2">The sequence shown here is derived from an EMBL/GenBank/DDBJ whole genome shotgun (WGS) entry which is preliminary data.</text>
</comment>
<feature type="transmembrane region" description="Helical" evidence="1">
    <location>
        <begin position="70"/>
        <end position="90"/>
    </location>
</feature>
<feature type="transmembrane region" description="Helical" evidence="1">
    <location>
        <begin position="134"/>
        <end position="156"/>
    </location>
</feature>
<protein>
    <submittedName>
        <fullName evidence="2">Uncharacterized protein</fullName>
    </submittedName>
</protein>
<gene>
    <name evidence="2" type="ORF">AFUS01_LOCUS45465</name>
</gene>
<evidence type="ECO:0000313" key="2">
    <source>
        <dbReference type="EMBL" id="CAG7836198.1"/>
    </source>
</evidence>
<sequence>MDRNQCCGIKNWTKFISWLQTIGYACVALSFAVRLGTGIGMVPWDLVDRGVNMTPDAAYILMTEAHNIKVVSAAAMALGILGFIVSLVLLKGTYDVSPKLLNVWIVAASICLTFWIAMVILWSLFTFRDLKMQILWTAVGLIPLIIVQSFCIWTVCGYRRQIQNEDTLGVHYYSTDE</sequence>
<dbReference type="Proteomes" id="UP000708208">
    <property type="component" value="Unassembled WGS sequence"/>
</dbReference>
<dbReference type="EMBL" id="CAJVCH010570923">
    <property type="protein sequence ID" value="CAG7836198.1"/>
    <property type="molecule type" value="Genomic_DNA"/>
</dbReference>
<feature type="transmembrane region" description="Helical" evidence="1">
    <location>
        <begin position="21"/>
        <end position="44"/>
    </location>
</feature>
<organism evidence="2 3">
    <name type="scientific">Allacma fusca</name>
    <dbReference type="NCBI Taxonomy" id="39272"/>
    <lineage>
        <taxon>Eukaryota</taxon>
        <taxon>Metazoa</taxon>
        <taxon>Ecdysozoa</taxon>
        <taxon>Arthropoda</taxon>
        <taxon>Hexapoda</taxon>
        <taxon>Collembola</taxon>
        <taxon>Symphypleona</taxon>
        <taxon>Sminthuridae</taxon>
        <taxon>Allacma</taxon>
    </lineage>
</organism>
<feature type="transmembrane region" description="Helical" evidence="1">
    <location>
        <begin position="102"/>
        <end position="122"/>
    </location>
</feature>
<name>A0A8J2LQJ3_9HEXA</name>
<dbReference type="AlphaFoldDB" id="A0A8J2LQJ3"/>
<evidence type="ECO:0000313" key="3">
    <source>
        <dbReference type="Proteomes" id="UP000708208"/>
    </source>
</evidence>
<accession>A0A8J2LQJ3</accession>
<reference evidence="2" key="1">
    <citation type="submission" date="2021-06" db="EMBL/GenBank/DDBJ databases">
        <authorList>
            <person name="Hodson N. C."/>
            <person name="Mongue J. A."/>
            <person name="Jaron S. K."/>
        </authorList>
    </citation>
    <scope>NUCLEOTIDE SEQUENCE</scope>
</reference>
<keyword evidence="1" id="KW-1133">Transmembrane helix</keyword>
<evidence type="ECO:0000256" key="1">
    <source>
        <dbReference type="SAM" id="Phobius"/>
    </source>
</evidence>
<dbReference type="PROSITE" id="PS51257">
    <property type="entry name" value="PROKAR_LIPOPROTEIN"/>
    <property type="match status" value="1"/>
</dbReference>
<keyword evidence="1" id="KW-0472">Membrane</keyword>
<proteinExistence type="predicted"/>
<keyword evidence="1" id="KW-0812">Transmembrane</keyword>
<keyword evidence="3" id="KW-1185">Reference proteome</keyword>